<dbReference type="GO" id="GO:0005886">
    <property type="term" value="C:plasma membrane"/>
    <property type="evidence" value="ECO:0007669"/>
    <property type="project" value="UniProtKB-SubCell"/>
</dbReference>
<feature type="transmembrane region" description="Helical" evidence="1">
    <location>
        <begin position="118"/>
        <end position="140"/>
    </location>
</feature>
<dbReference type="Pfam" id="PF12679">
    <property type="entry name" value="ABC2_membrane_2"/>
    <property type="match status" value="1"/>
</dbReference>
<gene>
    <name evidence="2" type="ORF">ERX37_05870</name>
</gene>
<dbReference type="EMBL" id="SCWE01000002">
    <property type="protein sequence ID" value="TDM01739.1"/>
    <property type="molecule type" value="Genomic_DNA"/>
</dbReference>
<keyword evidence="3" id="KW-1185">Reference proteome</keyword>
<comment type="caution">
    <text evidence="2">The sequence shown here is derived from an EMBL/GenBank/DDBJ whole genome shotgun (WGS) entry which is preliminary data.</text>
</comment>
<feature type="transmembrane region" description="Helical" evidence="1">
    <location>
        <begin position="227"/>
        <end position="249"/>
    </location>
</feature>
<feature type="transmembrane region" description="Helical" evidence="1">
    <location>
        <begin position="179"/>
        <end position="198"/>
    </location>
</feature>
<dbReference type="AlphaFoldDB" id="A0A4R6BJ67"/>
<protein>
    <submittedName>
        <fullName evidence="2">ABC transporter permease</fullName>
    </submittedName>
</protein>
<dbReference type="GO" id="GO:0140359">
    <property type="term" value="F:ABC-type transporter activity"/>
    <property type="evidence" value="ECO:0007669"/>
    <property type="project" value="InterPro"/>
</dbReference>
<dbReference type="Proteomes" id="UP000295328">
    <property type="component" value="Unassembled WGS sequence"/>
</dbReference>
<reference evidence="2 3" key="1">
    <citation type="submission" date="2019-01" db="EMBL/GenBank/DDBJ databases">
        <title>Draft genome sequences of the type strains of six Macrococcus species.</title>
        <authorList>
            <person name="Mazhar S."/>
            <person name="Altermann E."/>
            <person name="Hill C."/>
            <person name="Mcauliffe O."/>
        </authorList>
    </citation>
    <scope>NUCLEOTIDE SEQUENCE [LARGE SCALE GENOMIC DNA]</scope>
    <source>
        <strain evidence="2 3">CCM4809</strain>
    </source>
</reference>
<evidence type="ECO:0000256" key="1">
    <source>
        <dbReference type="SAM" id="Phobius"/>
    </source>
</evidence>
<keyword evidence="1" id="KW-0472">Membrane</keyword>
<proteinExistence type="predicted"/>
<evidence type="ECO:0000313" key="2">
    <source>
        <dbReference type="EMBL" id="TDM01739.1"/>
    </source>
</evidence>
<feature type="transmembrane region" description="Helical" evidence="1">
    <location>
        <begin position="21"/>
        <end position="42"/>
    </location>
</feature>
<dbReference type="PANTHER" id="PTHR37305:SF1">
    <property type="entry name" value="MEMBRANE PROTEIN"/>
    <property type="match status" value="1"/>
</dbReference>
<feature type="transmembrane region" description="Helical" evidence="1">
    <location>
        <begin position="152"/>
        <end position="172"/>
    </location>
</feature>
<accession>A0A4R6BJ67</accession>
<evidence type="ECO:0000313" key="3">
    <source>
        <dbReference type="Proteomes" id="UP000295328"/>
    </source>
</evidence>
<feature type="transmembrane region" description="Helical" evidence="1">
    <location>
        <begin position="78"/>
        <end position="97"/>
    </location>
</feature>
<dbReference type="PANTHER" id="PTHR37305">
    <property type="entry name" value="INTEGRAL MEMBRANE PROTEIN-RELATED"/>
    <property type="match status" value="1"/>
</dbReference>
<keyword evidence="1" id="KW-1133">Transmembrane helix</keyword>
<keyword evidence="1" id="KW-0812">Transmembrane</keyword>
<dbReference type="OrthoDB" id="4187110at2"/>
<organism evidence="2 3">
    <name type="scientific">Macrococcus hajekii</name>
    <dbReference type="NCBI Taxonomy" id="198482"/>
    <lineage>
        <taxon>Bacteria</taxon>
        <taxon>Bacillati</taxon>
        <taxon>Bacillota</taxon>
        <taxon>Bacilli</taxon>
        <taxon>Bacillales</taxon>
        <taxon>Staphylococcaceae</taxon>
        <taxon>Macrococcus</taxon>
    </lineage>
</organism>
<dbReference type="RefSeq" id="WP_133429756.1">
    <property type="nucleotide sequence ID" value="NZ_BMCC01000003.1"/>
</dbReference>
<sequence length="254" mass="28898">MKILMVMLRKEWMECLRTYKVVSVLAIMVFIAIMSPLTALMMPDIIKNSLPDLADKVTIPEATYFHSYTQFFKNMNQIGLILMILIFGGTLTAEFSKGTLLILLTKGLSRKYVVLSKWLMAVLLWSMAYIFSIVVHYMYTNYYFEPLGQQRWISYGMVWQFGVVLLSVIILASVVTKSYMGVLISILVLVVGLFLLNLNQHIADYSPLYLIQNNMNMITGEIHITDIYQAVIVSVTVIITSITSSIIVFNKSSI</sequence>
<name>A0A4R6BJ67_9STAP</name>